<feature type="region of interest" description="Disordered" evidence="2">
    <location>
        <begin position="673"/>
        <end position="710"/>
    </location>
</feature>
<name>A0A8D8U828_9HEMI</name>
<feature type="region of interest" description="Disordered" evidence="2">
    <location>
        <begin position="1169"/>
        <end position="1188"/>
    </location>
</feature>
<feature type="region of interest" description="Disordered" evidence="2">
    <location>
        <begin position="1759"/>
        <end position="1782"/>
    </location>
</feature>
<proteinExistence type="predicted"/>
<feature type="region of interest" description="Disordered" evidence="2">
    <location>
        <begin position="1479"/>
        <end position="1503"/>
    </location>
</feature>
<evidence type="ECO:0000256" key="2">
    <source>
        <dbReference type="SAM" id="MobiDB-lite"/>
    </source>
</evidence>
<feature type="coiled-coil region" evidence="1">
    <location>
        <begin position="1615"/>
        <end position="1642"/>
    </location>
</feature>
<feature type="compositionally biased region" description="Basic and acidic residues" evidence="2">
    <location>
        <begin position="2267"/>
        <end position="2277"/>
    </location>
</feature>
<feature type="compositionally biased region" description="Polar residues" evidence="2">
    <location>
        <begin position="253"/>
        <end position="265"/>
    </location>
</feature>
<feature type="compositionally biased region" description="Basic and acidic residues" evidence="2">
    <location>
        <begin position="691"/>
        <end position="710"/>
    </location>
</feature>
<feature type="compositionally biased region" description="Polar residues" evidence="2">
    <location>
        <begin position="2233"/>
        <end position="2243"/>
    </location>
</feature>
<evidence type="ECO:0000256" key="1">
    <source>
        <dbReference type="SAM" id="Coils"/>
    </source>
</evidence>
<feature type="region of interest" description="Disordered" evidence="2">
    <location>
        <begin position="157"/>
        <end position="179"/>
    </location>
</feature>
<feature type="compositionally biased region" description="Basic and acidic residues" evidence="2">
    <location>
        <begin position="294"/>
        <end position="307"/>
    </location>
</feature>
<feature type="compositionally biased region" description="Basic and acidic residues" evidence="2">
    <location>
        <begin position="1986"/>
        <end position="2035"/>
    </location>
</feature>
<reference evidence="3" key="1">
    <citation type="submission" date="2021-05" db="EMBL/GenBank/DDBJ databases">
        <authorList>
            <person name="Alioto T."/>
            <person name="Alioto T."/>
            <person name="Gomez Garrido J."/>
        </authorList>
    </citation>
    <scope>NUCLEOTIDE SEQUENCE</scope>
</reference>
<feature type="region of interest" description="Disordered" evidence="2">
    <location>
        <begin position="1073"/>
        <end position="1101"/>
    </location>
</feature>
<keyword evidence="1" id="KW-0175">Coiled coil</keyword>
<accession>A0A8D8U828</accession>
<feature type="compositionally biased region" description="Polar residues" evidence="2">
    <location>
        <begin position="1837"/>
        <end position="1847"/>
    </location>
</feature>
<feature type="compositionally biased region" description="Polar residues" evidence="2">
    <location>
        <begin position="2338"/>
        <end position="2347"/>
    </location>
</feature>
<organism evidence="3">
    <name type="scientific">Cacopsylla melanoneura</name>
    <dbReference type="NCBI Taxonomy" id="428564"/>
    <lineage>
        <taxon>Eukaryota</taxon>
        <taxon>Metazoa</taxon>
        <taxon>Ecdysozoa</taxon>
        <taxon>Arthropoda</taxon>
        <taxon>Hexapoda</taxon>
        <taxon>Insecta</taxon>
        <taxon>Pterygota</taxon>
        <taxon>Neoptera</taxon>
        <taxon>Paraneoptera</taxon>
        <taxon>Hemiptera</taxon>
        <taxon>Sternorrhyncha</taxon>
        <taxon>Psylloidea</taxon>
        <taxon>Psyllidae</taxon>
        <taxon>Psyllinae</taxon>
        <taxon>Cacopsylla</taxon>
    </lineage>
</organism>
<feature type="region of interest" description="Disordered" evidence="2">
    <location>
        <begin position="2222"/>
        <end position="2243"/>
    </location>
</feature>
<feature type="region of interest" description="Disordered" evidence="2">
    <location>
        <begin position="2447"/>
        <end position="2514"/>
    </location>
</feature>
<feature type="region of interest" description="Disordered" evidence="2">
    <location>
        <begin position="479"/>
        <end position="498"/>
    </location>
</feature>
<feature type="compositionally biased region" description="Basic and acidic residues" evidence="2">
    <location>
        <begin position="2458"/>
        <end position="2469"/>
    </location>
</feature>
<feature type="compositionally biased region" description="Polar residues" evidence="2">
    <location>
        <begin position="2288"/>
        <end position="2299"/>
    </location>
</feature>
<feature type="compositionally biased region" description="Basic and acidic residues" evidence="2">
    <location>
        <begin position="2377"/>
        <end position="2392"/>
    </location>
</feature>
<feature type="region of interest" description="Disordered" evidence="2">
    <location>
        <begin position="1977"/>
        <end position="2200"/>
    </location>
</feature>
<feature type="region of interest" description="Disordered" evidence="2">
    <location>
        <begin position="230"/>
        <end position="325"/>
    </location>
</feature>
<feature type="compositionally biased region" description="Low complexity" evidence="2">
    <location>
        <begin position="1824"/>
        <end position="1836"/>
    </location>
</feature>
<evidence type="ECO:0000313" key="3">
    <source>
        <dbReference type="EMBL" id="CAG6697797.1"/>
    </source>
</evidence>
<feature type="compositionally biased region" description="Low complexity" evidence="2">
    <location>
        <begin position="2080"/>
        <end position="2103"/>
    </location>
</feature>
<protein>
    <submittedName>
        <fullName evidence="3">Uncharacterized protein</fullName>
    </submittedName>
</protein>
<feature type="compositionally biased region" description="Basic and acidic residues" evidence="2">
    <location>
        <begin position="1075"/>
        <end position="1099"/>
    </location>
</feature>
<feature type="region of interest" description="Disordered" evidence="2">
    <location>
        <begin position="2265"/>
        <end position="2392"/>
    </location>
</feature>
<dbReference type="EMBL" id="HBUF01334765">
    <property type="protein sequence ID" value="CAG6697797.1"/>
    <property type="molecule type" value="Transcribed_RNA"/>
</dbReference>
<feature type="region of interest" description="Disordered" evidence="2">
    <location>
        <begin position="1"/>
        <end position="21"/>
    </location>
</feature>
<feature type="region of interest" description="Disordered" evidence="2">
    <location>
        <begin position="1824"/>
        <end position="1847"/>
    </location>
</feature>
<feature type="region of interest" description="Disordered" evidence="2">
    <location>
        <begin position="957"/>
        <end position="983"/>
    </location>
</feature>
<feature type="compositionally biased region" description="Polar residues" evidence="2">
    <location>
        <begin position="2476"/>
        <end position="2485"/>
    </location>
</feature>
<feature type="compositionally biased region" description="Polar residues" evidence="2">
    <location>
        <begin position="2315"/>
        <end position="2331"/>
    </location>
</feature>
<feature type="compositionally biased region" description="Low complexity" evidence="2">
    <location>
        <begin position="2495"/>
        <end position="2514"/>
    </location>
</feature>
<feature type="compositionally biased region" description="Polar residues" evidence="2">
    <location>
        <begin position="1171"/>
        <end position="1186"/>
    </location>
</feature>
<feature type="compositionally biased region" description="Polar residues" evidence="2">
    <location>
        <begin position="2116"/>
        <end position="2186"/>
    </location>
</feature>
<feature type="compositionally biased region" description="Basic and acidic residues" evidence="2">
    <location>
        <begin position="2054"/>
        <end position="2074"/>
    </location>
</feature>
<feature type="region of interest" description="Disordered" evidence="2">
    <location>
        <begin position="364"/>
        <end position="386"/>
    </location>
</feature>
<sequence length="2514" mass="282935">MMEILRSAGERGTTGGIPAHHHNVEEWSNLDPFSGIREQKRVETDHWANNTRNSSHQYGKVVDSRARNLADGTREQMKQMKQLEVFQARVPGGGSVQVIRSHTSTTSSKISGHSWTNSSKMIDTSTPSFEPSSDFDNLKLSIMPLNLNTERTKVNLGRSGSLNKRRPPTRPRSLLCSNDEPSETIINTTASIPLEEPPKVSKPSKPVSAPKLRLAELATNADRIGTRYTTPTVKSIKSEMSKSSKTNVEKPVPSSTPYKSPTIVRNESLKSPKIFRSLITKRTTPAGGIDSSSDNEHRPLEAKKSVSSEDVSQDYGQDGGQGLDRSSAARRSLNLHKDYHWSSQHTNELENVFKKVLKNKTFYNRTDFDDDDNPPDERTQPLTTTKKSFVSAETIKNIRNNLKPVEDGVAKVAEVDVSIRSQGVMKNGDTVASGFNGEAAHVNNYNTGSLENKQNRNEEWYNRRKSYGFEQMKDLSDTHHTTGNSLKHIESSTDSGIAKSNEHIDSLLKKGMANPANDMFEVRRNSLSKNSKIYSTLMSLRDSNKKSDLENSATFSNTPITVDQFGDNRVNAGRELLNTPESNGVSKTLKEAQNEPVCITIKPKEEYTSVINIPNKNEMKVESTMVEDGEYFRKVKEIYDKGAWVENGDNKKPKKVEFSKTEVHFEPGKVNIIETNEKPPPTNYRRRRKERLAEKQAERTEKSQAERPREKIPEIKFGDEIEKPVIALPYEPKVHEPIPHEEPVETNIEIVVDESEEDSKKPKSILKSAKIDETTNENIDQTKTDFKKILNSFKTSERQNSTGSPPVVDNGLKVRITSGNNQFDQRRASWCVPDNSNKFSTKINFGADNITILPQKTRYSYCEPSTRTIQSICSQSTNGQDDSPNVVTNNPLVSYTAPAVSSNHPSSSDEYSRFRTKSPLTNISKTTILNTNPLGSTSFFVNKQEIVMKSLSDNRHLENVPNRHSENVSRHLESVPRRNPEKSNEMSAILNRYSYTETSKSPIMSEQPTRFSYSEPANSSSEPIWYQHERQDLLNHNRQEKLIVRIGTQNSSHENHTTVSHIEPLFVKHVLNQEQSHHSEPSQKTPETHSVRKHNDNLKSTKLVRQANEKASCEYSSTISNNSLTYLRNCYELLGNGKNKTGETFEKNRKEINSRTFLENVVAAPLDRNTNKVAPNDKSSSNTNNLRHAGNVCKSNSFPCSSKMGNNSTFPSYRRSYLIAIGAENEVHKDFHIKTYPRRRERSEMNVKVLELNKELPPRSPSKQFLSISFDNIIDGRLLKNNDLTEPLPLIVPLAENDLSHNNKLKQSSLSHSTTHDGPRFMGTDNKRVAHNKYALGHCQSLKQNNRTSYSSDTSTGSSLNLDLNNCCENKTLKSTNTFTKHVTNFDIEGKRLRQDASDNVENQCDNKIETVQNDLIPSVLSDLENLSKSIDEEIFDIPNKIKRRPSILNDDIYCLETTEKGSNNGYRRHKTCYKCNYDKDNNIENGPRSSKRHSTSSGKANKLFHLKSDEEYRKSSIKHFEPQVSEIEELKNKAKSKEKKDMKKIKSIEDLKINKLINAINENSQNIKRSQTNVENGNENLRFSTKNHKNEIVLDETMSTALNGNCTNRKVRSDNVSSKTISELNNELEKLTNEFKKNISSISTQSSTSNNITLTKIFSENEIYDLLNSEKVYKINGSNGDVQIINKISSNLSFGDDNISKCDPPLIIKTRCDTFKHDANNSKFKIIAKNGNHNCDNSAQTSDTQRTSLNSKTLAPLRNSRSKALGSSHVSDDAELSDDSLKADEEVRTLLMHSEDRLNNTEGQQWNASGGAGSLSITTNKSITTTTTTSNPTNTHQISTASTNKVKAKNQFSSTAITASNPTNKKEPLNDPPQVTSIALHYEPAKPKTFQPVCLIYKPESPTSKRIHDYENHKTETRNGTEEIRTHHKEKTAVVTTHIRQEKRSNRESNENIQKAQANKITNELKKINESIKLSSGKHLVNATRKTEKTLKEEPPKRPARKVKEEPIYEKIQYRSKKNSEVGKNDSLRLKNTKDQFSSRSSGRDSWLNIPKENGHCSRNTSKEVKPRSRDSSLESNHTLTNRSRTSSMSSNIRSRTSSLESNSQLHSAVLLKSRNGSNESGQRSRTSSIDSNRSTNLRNVSRNHSNTPTPVRSRTSSMESDRSYQGVTTRSRLTTTQNRHFTTSKTREHSKSSPITENKRCTKQLLESANKGVCLNEVSRKSKQYPARSVPSRSRQSSADSTIMEELTKAADEILLAVNGYTDEDSIRGSDDERNKKKSYKPLTTIVETPNRSVHSSRNPRKSDAPVVVRENIYSNVKSQRRSSNSSLETNEKPNSRTVKTSRVQENVYANIKPVKKSETGEKVKKKTSRMQRTSSREILESSSDDNSRDEIIKNKKMVRRSKVKTGNTITTNNVEVCTNKKLDKTVTPSKPRSSSVIRSVANHIIESVSPAPSSNDKDKHSTEKKTCLKTALFSKQSTNGTKASKRQESRGSSQSQKVSSMKSSSSSAKKK</sequence>
<feature type="region of interest" description="Disordered" evidence="2">
    <location>
        <begin position="102"/>
        <end position="132"/>
    </location>
</feature>